<keyword evidence="2" id="KW-1185">Reference proteome</keyword>
<comment type="caution">
    <text evidence="1">The sequence shown here is derived from an EMBL/GenBank/DDBJ whole genome shotgun (WGS) entry which is preliminary data.</text>
</comment>
<evidence type="ECO:0008006" key="3">
    <source>
        <dbReference type="Google" id="ProtNLM"/>
    </source>
</evidence>
<reference evidence="1 2" key="1">
    <citation type="submission" date="2024-01" db="EMBL/GenBank/DDBJ databases">
        <title>A telomere-to-telomere, gap-free genome of sweet tea (Lithocarpus litseifolius).</title>
        <authorList>
            <person name="Zhou J."/>
        </authorList>
    </citation>
    <scope>NUCLEOTIDE SEQUENCE [LARGE SCALE GENOMIC DNA]</scope>
    <source>
        <strain evidence="1">Zhou-2022a</strain>
        <tissue evidence="1">Leaf</tissue>
    </source>
</reference>
<accession>A0AAW2BRL6</accession>
<gene>
    <name evidence="1" type="ORF">SO802_028567</name>
</gene>
<sequence>MPQIISEHQSAFISDRLISDNILVAFETLHYLRNHNTGKTGYIALKLDISKAYDMVEWSSMDKGGIGFKDLSNFNDALLAKQTWRLLHDTNSLFYRVFKAKFFPNSSVMEATTPANASYAWRSLCMGGKSSRGVEPGESGWGNQSISGVIIGCLQGIMRR</sequence>
<name>A0AAW2BRL6_9ROSI</name>
<evidence type="ECO:0000313" key="2">
    <source>
        <dbReference type="Proteomes" id="UP001459277"/>
    </source>
</evidence>
<proteinExistence type="predicted"/>
<protein>
    <recommendedName>
        <fullName evidence="3">Reverse transcriptase domain-containing protein</fullName>
    </recommendedName>
</protein>
<dbReference type="Proteomes" id="UP001459277">
    <property type="component" value="Unassembled WGS sequence"/>
</dbReference>
<evidence type="ECO:0000313" key="1">
    <source>
        <dbReference type="EMBL" id="KAK9988328.1"/>
    </source>
</evidence>
<dbReference type="EMBL" id="JAZDWU010000010">
    <property type="protein sequence ID" value="KAK9988328.1"/>
    <property type="molecule type" value="Genomic_DNA"/>
</dbReference>
<dbReference type="AlphaFoldDB" id="A0AAW2BRL6"/>
<organism evidence="1 2">
    <name type="scientific">Lithocarpus litseifolius</name>
    <dbReference type="NCBI Taxonomy" id="425828"/>
    <lineage>
        <taxon>Eukaryota</taxon>
        <taxon>Viridiplantae</taxon>
        <taxon>Streptophyta</taxon>
        <taxon>Embryophyta</taxon>
        <taxon>Tracheophyta</taxon>
        <taxon>Spermatophyta</taxon>
        <taxon>Magnoliopsida</taxon>
        <taxon>eudicotyledons</taxon>
        <taxon>Gunneridae</taxon>
        <taxon>Pentapetalae</taxon>
        <taxon>rosids</taxon>
        <taxon>fabids</taxon>
        <taxon>Fagales</taxon>
        <taxon>Fagaceae</taxon>
        <taxon>Lithocarpus</taxon>
    </lineage>
</organism>